<reference evidence="1 2" key="1">
    <citation type="journal article" date="2012" name="PLoS Pathog.">
        <title>Diverse lifestyles and strategies of plant pathogenesis encoded in the genomes of eighteen Dothideomycetes fungi.</title>
        <authorList>
            <person name="Ohm R.A."/>
            <person name="Feau N."/>
            <person name="Henrissat B."/>
            <person name="Schoch C.L."/>
            <person name="Horwitz B.A."/>
            <person name="Barry K.W."/>
            <person name="Condon B.J."/>
            <person name="Copeland A.C."/>
            <person name="Dhillon B."/>
            <person name="Glaser F."/>
            <person name="Hesse C.N."/>
            <person name="Kosti I."/>
            <person name="LaButti K."/>
            <person name="Lindquist E.A."/>
            <person name="Lucas S."/>
            <person name="Salamov A.A."/>
            <person name="Bradshaw R.E."/>
            <person name="Ciuffetti L."/>
            <person name="Hamelin R.C."/>
            <person name="Kema G.H.J."/>
            <person name="Lawrence C."/>
            <person name="Scott J.A."/>
            <person name="Spatafora J.W."/>
            <person name="Turgeon B.G."/>
            <person name="de Wit P.J.G.M."/>
            <person name="Zhong S."/>
            <person name="Goodwin S.B."/>
            <person name="Grigoriev I.V."/>
        </authorList>
    </citation>
    <scope>NUCLEOTIDE SEQUENCE [LARGE SCALE GENOMIC DNA]</scope>
    <source>
        <strain evidence="1 2">SO2202</strain>
    </source>
</reference>
<gene>
    <name evidence="1" type="ORF">SEPMUDRAFT_165565</name>
</gene>
<dbReference type="eggNOG" id="ENOG502SIYK">
    <property type="taxonomic scope" value="Eukaryota"/>
</dbReference>
<evidence type="ECO:0008006" key="3">
    <source>
        <dbReference type="Google" id="ProtNLM"/>
    </source>
</evidence>
<dbReference type="OrthoDB" id="2831558at2759"/>
<dbReference type="RefSeq" id="XP_016757920.1">
    <property type="nucleotide sequence ID" value="XM_016908179.1"/>
</dbReference>
<dbReference type="InterPro" id="IPR051035">
    <property type="entry name" value="Mito_inheritance_9"/>
</dbReference>
<dbReference type="AlphaFoldDB" id="M3CYR6"/>
<proteinExistence type="predicted"/>
<dbReference type="PANTHER" id="PTHR36091">
    <property type="entry name" value="ALTERED INHERITANCE OF MITOCHONDRIA PROTEIN 9, MITOCHONDRIAL"/>
    <property type="match status" value="1"/>
</dbReference>
<dbReference type="GO" id="GO:0005739">
    <property type="term" value="C:mitochondrion"/>
    <property type="evidence" value="ECO:0007669"/>
    <property type="project" value="TreeGrafter"/>
</dbReference>
<dbReference type="HOGENOM" id="CLU_019189_3_0_1"/>
<name>M3CYR6_SPHMS</name>
<evidence type="ECO:0000313" key="1">
    <source>
        <dbReference type="EMBL" id="EMF09799.1"/>
    </source>
</evidence>
<dbReference type="OMA" id="QGSIDRH"/>
<dbReference type="PANTHER" id="PTHR36091:SF1">
    <property type="entry name" value="ALTERED INHERITANCE OF MITOCHONDRIA PROTEIN 9, MITOCHONDRIAL"/>
    <property type="match status" value="1"/>
</dbReference>
<accession>M3CYR6</accession>
<dbReference type="Proteomes" id="UP000016931">
    <property type="component" value="Unassembled WGS sequence"/>
</dbReference>
<dbReference type="GeneID" id="27905316"/>
<dbReference type="EMBL" id="KB456268">
    <property type="protein sequence ID" value="EMF09799.1"/>
    <property type="molecule type" value="Genomic_DNA"/>
</dbReference>
<evidence type="ECO:0000313" key="2">
    <source>
        <dbReference type="Proteomes" id="UP000016931"/>
    </source>
</evidence>
<organism evidence="1 2">
    <name type="scientific">Sphaerulina musiva (strain SO2202)</name>
    <name type="common">Poplar stem canker fungus</name>
    <name type="synonym">Septoria musiva</name>
    <dbReference type="NCBI Taxonomy" id="692275"/>
    <lineage>
        <taxon>Eukaryota</taxon>
        <taxon>Fungi</taxon>
        <taxon>Dikarya</taxon>
        <taxon>Ascomycota</taxon>
        <taxon>Pezizomycotina</taxon>
        <taxon>Dothideomycetes</taxon>
        <taxon>Dothideomycetidae</taxon>
        <taxon>Mycosphaerellales</taxon>
        <taxon>Mycosphaerellaceae</taxon>
        <taxon>Sphaerulina</taxon>
    </lineage>
</organism>
<sequence length="443" mass="50114">MAVYSLYNELLCDRVVSLSPGATAVRSWRKKEGGFNRIFIMNLDSGSKLVAEIPYPGVGLPQRRATVSEVATNPVECEYIIMTEARGVLLSGKWPQMTGPQRVGCISPIFQNVKQLQDLEFPAYGSLYFHEEISLISTKKFDLDCGICLSQYCGIGYWDSDSTSRAPIHRGPWRDLQGFADSLVDVGIARVPTELPTIASGPPYQGLPQEHRDMLTTALSIFQAISTSPSVQKASKPLLYHPDLHARNIFVSEHTPTLQGTSVEPAFWHADVTPDFAHPNDETSAKTCAVYIAVLIPKLAAAQRVDENIFRPYQYCFRTWKDGIPAYRHELAETWECWNEMNELRGVDRPQQQQQTDVKFIITQDKRAYDLFVTAQMMKTDFANLLNCETDGWVRAETYEATKKKRYHDKLFHGALHAVLDDANDSEETTKNEETTFRALWPF</sequence>
<keyword evidence="2" id="KW-1185">Reference proteome</keyword>
<protein>
    <recommendedName>
        <fullName evidence="3">Aminoglycoside phosphotransferase domain-containing protein</fullName>
    </recommendedName>
</protein>
<dbReference type="STRING" id="692275.M3CYR6"/>